<dbReference type="Gene3D" id="3.30.1330.30">
    <property type="match status" value="1"/>
</dbReference>
<dbReference type="OrthoDB" id="95278at2"/>
<protein>
    <recommendedName>
        <fullName evidence="3">DUF1694 domain-containing protein</fullName>
    </recommendedName>
</protein>
<dbReference type="AlphaFoldDB" id="A0A0R1TGT0"/>
<organism evidence="1 2">
    <name type="scientific">Ligilactobacillus equi DSM 15833 = JCM 10991</name>
    <dbReference type="NCBI Taxonomy" id="1423740"/>
    <lineage>
        <taxon>Bacteria</taxon>
        <taxon>Bacillati</taxon>
        <taxon>Bacillota</taxon>
        <taxon>Bacilli</taxon>
        <taxon>Lactobacillales</taxon>
        <taxon>Lactobacillaceae</taxon>
        <taxon>Ligilactobacillus</taxon>
    </lineage>
</organism>
<dbReference type="STRING" id="1423740.FC36_GL002159"/>
<dbReference type="RefSeq" id="WP_025020962.1">
    <property type="nucleotide sequence ID" value="NZ_AZFH01000057.1"/>
</dbReference>
<dbReference type="EMBL" id="AZFH01000057">
    <property type="protein sequence ID" value="KRL80511.1"/>
    <property type="molecule type" value="Genomic_DNA"/>
</dbReference>
<dbReference type="InterPro" id="IPR029064">
    <property type="entry name" value="Ribosomal_eL30-like_sf"/>
</dbReference>
<evidence type="ECO:0000313" key="1">
    <source>
        <dbReference type="EMBL" id="KRL80511.1"/>
    </source>
</evidence>
<gene>
    <name evidence="1" type="ORF">FC36_GL002159</name>
</gene>
<comment type="caution">
    <text evidence="1">The sequence shown here is derived from an EMBL/GenBank/DDBJ whole genome shotgun (WGS) entry which is preliminary data.</text>
</comment>
<accession>A0A0R1TGT0</accession>
<dbReference type="PATRIC" id="fig|1423740.3.peg.2343"/>
<name>A0A0R1TGT0_9LACO</name>
<sequence>MSDDQLQDRLNNGIYGTPKIKAAEQKKFLGTFRERVQATLTFEELKDPQNLQALKLEMTAHPKYILLVSGDVPQTSLQELLVLGKEQGIETRFTATSGQIYQPDDLAVVFASKNEALHQDIVDITALHPHTSNLTNEEYAQKKKSFWQKLFS</sequence>
<dbReference type="Proteomes" id="UP000051048">
    <property type="component" value="Unassembled WGS sequence"/>
</dbReference>
<evidence type="ECO:0000313" key="2">
    <source>
        <dbReference type="Proteomes" id="UP000051048"/>
    </source>
</evidence>
<dbReference type="InterPro" id="IPR012543">
    <property type="entry name" value="DUF1694"/>
</dbReference>
<proteinExistence type="predicted"/>
<dbReference type="SUPFAM" id="SSF160515">
    <property type="entry name" value="YueI-like"/>
    <property type="match status" value="1"/>
</dbReference>
<evidence type="ECO:0008006" key="3">
    <source>
        <dbReference type="Google" id="ProtNLM"/>
    </source>
</evidence>
<reference evidence="1 2" key="1">
    <citation type="journal article" date="2015" name="Genome Announc.">
        <title>Expanding the biotechnology potential of lactobacilli through comparative genomics of 213 strains and associated genera.</title>
        <authorList>
            <person name="Sun Z."/>
            <person name="Harris H.M."/>
            <person name="McCann A."/>
            <person name="Guo C."/>
            <person name="Argimon S."/>
            <person name="Zhang W."/>
            <person name="Yang X."/>
            <person name="Jeffery I.B."/>
            <person name="Cooney J.C."/>
            <person name="Kagawa T.F."/>
            <person name="Liu W."/>
            <person name="Song Y."/>
            <person name="Salvetti E."/>
            <person name="Wrobel A."/>
            <person name="Rasinkangas P."/>
            <person name="Parkhill J."/>
            <person name="Rea M.C."/>
            <person name="O'Sullivan O."/>
            <person name="Ritari J."/>
            <person name="Douillard F.P."/>
            <person name="Paul Ross R."/>
            <person name="Yang R."/>
            <person name="Briner A.E."/>
            <person name="Felis G.E."/>
            <person name="de Vos W.M."/>
            <person name="Barrangou R."/>
            <person name="Klaenhammer T.R."/>
            <person name="Caufield P.W."/>
            <person name="Cui Y."/>
            <person name="Zhang H."/>
            <person name="O'Toole P.W."/>
        </authorList>
    </citation>
    <scope>NUCLEOTIDE SEQUENCE [LARGE SCALE GENOMIC DNA]</scope>
    <source>
        <strain evidence="1 2">DSM 15833</strain>
    </source>
</reference>
<dbReference type="PIRSF" id="PIRSF034303">
    <property type="entry name" value="DUF1694"/>
    <property type="match status" value="1"/>
</dbReference>
<dbReference type="Pfam" id="PF07997">
    <property type="entry name" value="DUF1694"/>
    <property type="match status" value="1"/>
</dbReference>